<organism evidence="1 2">
    <name type="scientific">Salix udensis</name>
    <dbReference type="NCBI Taxonomy" id="889485"/>
    <lineage>
        <taxon>Eukaryota</taxon>
        <taxon>Viridiplantae</taxon>
        <taxon>Streptophyta</taxon>
        <taxon>Embryophyta</taxon>
        <taxon>Tracheophyta</taxon>
        <taxon>Spermatophyta</taxon>
        <taxon>Magnoliopsida</taxon>
        <taxon>eudicotyledons</taxon>
        <taxon>Gunneridae</taxon>
        <taxon>Pentapetalae</taxon>
        <taxon>rosids</taxon>
        <taxon>fabids</taxon>
        <taxon>Malpighiales</taxon>
        <taxon>Salicaceae</taxon>
        <taxon>Saliceae</taxon>
        <taxon>Salix</taxon>
    </lineage>
</organism>
<name>A0AAD6PA11_9ROSI</name>
<accession>A0AAD6PA11</accession>
<reference evidence="1 2" key="1">
    <citation type="journal article" date="2023" name="Int. J. Mol. Sci.">
        <title>De Novo Assembly and Annotation of 11 Diverse Shrub Willow (Salix) Genomes Reveals Novel Gene Organization in Sex-Linked Regions.</title>
        <authorList>
            <person name="Hyden B."/>
            <person name="Feng K."/>
            <person name="Yates T.B."/>
            <person name="Jawdy S."/>
            <person name="Cereghino C."/>
            <person name="Smart L.B."/>
            <person name="Muchero W."/>
        </authorList>
    </citation>
    <scope>NUCLEOTIDE SEQUENCE [LARGE SCALE GENOMIC DNA]</scope>
    <source>
        <tissue evidence="1">Shoot tip</tissue>
    </source>
</reference>
<proteinExistence type="predicted"/>
<protein>
    <submittedName>
        <fullName evidence="1">Uncharacterized protein</fullName>
    </submittedName>
</protein>
<dbReference type="AlphaFoldDB" id="A0AAD6PA11"/>
<comment type="caution">
    <text evidence="1">The sequence shown here is derived from an EMBL/GenBank/DDBJ whole genome shotgun (WGS) entry which is preliminary data.</text>
</comment>
<evidence type="ECO:0000313" key="1">
    <source>
        <dbReference type="EMBL" id="KAJ6422772.1"/>
    </source>
</evidence>
<keyword evidence="2" id="KW-1185">Reference proteome</keyword>
<dbReference type="Gene3D" id="3.40.1090.10">
    <property type="entry name" value="Cytosolic phospholipase A2 catalytic domain"/>
    <property type="match status" value="1"/>
</dbReference>
<dbReference type="Proteomes" id="UP001162972">
    <property type="component" value="Chromosome 19"/>
</dbReference>
<dbReference type="EMBL" id="JAPFFJ010000007">
    <property type="protein sequence ID" value="KAJ6422772.1"/>
    <property type="molecule type" value="Genomic_DNA"/>
</dbReference>
<evidence type="ECO:0000313" key="2">
    <source>
        <dbReference type="Proteomes" id="UP001162972"/>
    </source>
</evidence>
<gene>
    <name evidence="1" type="ORF">OIU84_027696</name>
</gene>
<sequence length="102" mass="11972">MVVSFLFFHSELEQQIRVTDEMISTYISTIFQYCGWEENYYRIQADMKLSEAKMDDARPENLKNLEQIGKDLATKHDAELEALAIKLIENRKARLARIDSKL</sequence>